<dbReference type="GO" id="GO:0008168">
    <property type="term" value="F:methyltransferase activity"/>
    <property type="evidence" value="ECO:0007669"/>
    <property type="project" value="UniProtKB-UniRule"/>
</dbReference>
<evidence type="ECO:0000259" key="9">
    <source>
        <dbReference type="PROSITE" id="PS50970"/>
    </source>
</evidence>
<evidence type="ECO:0000256" key="1">
    <source>
        <dbReference type="ARBA" id="ARBA00001974"/>
    </source>
</evidence>
<keyword evidence="8" id="KW-0862">Zinc</keyword>
<dbReference type="eggNOG" id="COG0685">
    <property type="taxonomic scope" value="Bacteria"/>
</dbReference>
<keyword evidence="3 8" id="KW-0489">Methyltransferase</keyword>
<keyword evidence="12" id="KW-1185">Reference proteome</keyword>
<comment type="cofactor">
    <cofactor evidence="1">
        <name>FAD</name>
        <dbReference type="ChEBI" id="CHEBI:57692"/>
    </cofactor>
</comment>
<dbReference type="PANTHER" id="PTHR11103">
    <property type="entry name" value="SLR1189 PROTEIN"/>
    <property type="match status" value="1"/>
</dbReference>
<dbReference type="OrthoDB" id="9803687at2"/>
<feature type="binding site" evidence="8">
    <location>
        <position position="201"/>
    </location>
    <ligand>
        <name>Zn(2+)</name>
        <dbReference type="ChEBI" id="CHEBI:29105"/>
    </ligand>
</feature>
<evidence type="ECO:0000256" key="5">
    <source>
        <dbReference type="ARBA" id="ARBA00022679"/>
    </source>
</evidence>
<evidence type="ECO:0000256" key="4">
    <source>
        <dbReference type="ARBA" id="ARBA00022630"/>
    </source>
</evidence>
<keyword evidence="7" id="KW-0560">Oxidoreductase</keyword>
<dbReference type="SUPFAM" id="SSF82282">
    <property type="entry name" value="Homocysteine S-methyltransferase"/>
    <property type="match status" value="1"/>
</dbReference>
<sequence>MNLIEKLQNNLLVGDGAMGTLLYEQGIDQCFEEINLLHPEKIKAVHQAYIDAGANVIQTNTYAANRLKLEKYGLEDKVRALNKAGVQIASEVANEEIYILGTVGGIRRYKNEEWTLAEIKSAFFEQMTELLKEGVDGLLLETFYDLEEALMATQLARKLTDQVLVVNVSVGEVGVMQGGVPLEKAFQQLIEAGANVVGLNCRMGPFHMLKSIETVSLPKGAYLAVYPNASLPDFRDGRYYYQSNSDYFADMGERFIEQGVRLIGGCCGTTPEQIKAFAEVAKVNKPVNEKKVKSILKVDSRQNQARPKRETLPDIVKKRSSIIVELDPPKRLSIEKFMNGAKALTDAGVDAVTLADNSLASPRVDNMALGSLMKAQYSTRPLVHVTCRDRNLIGLQSHLMGLHALGIQDLLAITGDPTKIGDFPGATSVYDMTSFQLISMIKQLNEGLSFSGKDLGQKANFSVGAAFNPNVRHLEKAVARMEKKVESGADYFMTQPIYNEKQIEELAKLTKHIEQPIYIGIMPLTGSRNAEFLHNEVPGIKLTDSIRETMKKCEHDKEQSVQEGLTIAKSLIDATLDHFNGIYLITPFLRYEMSVELTQYIQEKQQQKEITLQ</sequence>
<dbReference type="eggNOG" id="COG0646">
    <property type="taxonomic scope" value="Bacteria"/>
</dbReference>
<dbReference type="UniPathway" id="UPA00193"/>
<proteinExistence type="predicted"/>
<evidence type="ECO:0000313" key="13">
    <source>
        <dbReference type="Proteomes" id="UP000297014"/>
    </source>
</evidence>
<dbReference type="InterPro" id="IPR003726">
    <property type="entry name" value="HCY_dom"/>
</dbReference>
<dbReference type="GO" id="GO:0035999">
    <property type="term" value="P:tetrahydrofolate interconversion"/>
    <property type="evidence" value="ECO:0007669"/>
    <property type="project" value="UniProtKB-UniPathway"/>
</dbReference>
<feature type="binding site" evidence="8">
    <location>
        <position position="266"/>
    </location>
    <ligand>
        <name>Zn(2+)</name>
        <dbReference type="ChEBI" id="CHEBI:29105"/>
    </ligand>
</feature>
<dbReference type="EC" id="2.1.1.10" evidence="10 11"/>
<evidence type="ECO:0000313" key="10">
    <source>
        <dbReference type="EMBL" id="KGA99170.1"/>
    </source>
</evidence>
<reference evidence="11 13" key="2">
    <citation type="submission" date="2014-01" db="EMBL/GenBank/DDBJ databases">
        <title>Draft genome sequencing of Bacillus alcalophilus CGMCC 1.3604.</title>
        <authorList>
            <person name="Yang J."/>
            <person name="Diao L."/>
            <person name="Yang S."/>
        </authorList>
    </citation>
    <scope>NUCLEOTIDE SEQUENCE [LARGE SCALE GENOMIC DNA]</scope>
    <source>
        <strain evidence="11 13">CGMCC 1.3604</strain>
    </source>
</reference>
<comment type="cofactor">
    <cofactor evidence="8">
        <name>Zn(2+)</name>
        <dbReference type="ChEBI" id="CHEBI:29105"/>
    </cofactor>
</comment>
<dbReference type="PANTHER" id="PTHR11103:SF18">
    <property type="entry name" value="SLR1189 PROTEIN"/>
    <property type="match status" value="1"/>
</dbReference>
<dbReference type="InterPro" id="IPR036589">
    <property type="entry name" value="HCY_dom_sf"/>
</dbReference>
<evidence type="ECO:0000313" key="12">
    <source>
        <dbReference type="Proteomes" id="UP000002754"/>
    </source>
</evidence>
<reference evidence="10 12" key="1">
    <citation type="journal article" date="2014" name="Genome Announc.">
        <title>Draft Genome Sequence of Bacillus alcalophilus AV1934, a Classic Alkaliphile Isolated from Human Feces in 1934.</title>
        <authorList>
            <person name="Attie O."/>
            <person name="Jayaprakash A."/>
            <person name="Shah H."/>
            <person name="Paulsen I.T."/>
            <person name="Morino M."/>
            <person name="Takahashi Y."/>
            <person name="Narumi I."/>
            <person name="Sachidanandam R."/>
            <person name="Satoh K."/>
            <person name="Ito M."/>
            <person name="Krulwich T.A."/>
        </authorList>
    </citation>
    <scope>NUCLEOTIDE SEQUENCE [LARGE SCALE GENOMIC DNA]</scope>
    <source>
        <strain evidence="10 12">AV1934</strain>
    </source>
</reference>
<dbReference type="RefSeq" id="WP_003323194.1">
    <property type="nucleotide sequence ID" value="NZ_ALPT02000001.1"/>
</dbReference>
<evidence type="ECO:0000256" key="3">
    <source>
        <dbReference type="ARBA" id="ARBA00022603"/>
    </source>
</evidence>
<dbReference type="PROSITE" id="PS50970">
    <property type="entry name" value="HCY"/>
    <property type="match status" value="1"/>
</dbReference>
<dbReference type="GO" id="GO:0004489">
    <property type="term" value="F:methylenetetrahydrofolate reductase [NAD(P)H] activity"/>
    <property type="evidence" value="ECO:0007669"/>
    <property type="project" value="InterPro"/>
</dbReference>
<dbReference type="Proteomes" id="UP000297014">
    <property type="component" value="Unassembled WGS sequence"/>
</dbReference>
<dbReference type="FunFam" id="3.20.20.220:FF:000007">
    <property type="entry name" value="Bifunctional homocysteine S-methyltransferase/methylenetetrahydrofolate reductase"/>
    <property type="match status" value="1"/>
</dbReference>
<accession>A0A094XK99</accession>
<name>A0A094XK99_ALKAL</name>
<organism evidence="10 12">
    <name type="scientific">Alkalihalobacillus alcalophilus ATCC 27647 = CGMCC 1.3604</name>
    <dbReference type="NCBI Taxonomy" id="1218173"/>
    <lineage>
        <taxon>Bacteria</taxon>
        <taxon>Bacillati</taxon>
        <taxon>Bacillota</taxon>
        <taxon>Bacilli</taxon>
        <taxon>Bacillales</taxon>
        <taxon>Bacillaceae</taxon>
        <taxon>Alkalihalobacillus</taxon>
    </lineage>
</organism>
<gene>
    <name evidence="11" type="ORF">AJ85_09535</name>
    <name evidence="10" type="ORF">BALCAV_0200500</name>
</gene>
<evidence type="ECO:0000256" key="2">
    <source>
        <dbReference type="ARBA" id="ARBA00004777"/>
    </source>
</evidence>
<evidence type="ECO:0000256" key="7">
    <source>
        <dbReference type="ARBA" id="ARBA00023002"/>
    </source>
</evidence>
<dbReference type="GO" id="GO:0006555">
    <property type="term" value="P:methionine metabolic process"/>
    <property type="evidence" value="ECO:0007669"/>
    <property type="project" value="InterPro"/>
</dbReference>
<keyword evidence="6" id="KW-0274">FAD</keyword>
<dbReference type="NCBIfam" id="NF006396">
    <property type="entry name" value="PRK08645.1"/>
    <property type="match status" value="1"/>
</dbReference>
<dbReference type="Gene3D" id="3.20.20.220">
    <property type="match status" value="1"/>
</dbReference>
<protein>
    <submittedName>
        <fullName evidence="11">5,10-methylenetetrahydrofolate reductase</fullName>
    </submittedName>
    <submittedName>
        <fullName evidence="10">Homocysteine methyltransferase</fullName>
        <ecNumber evidence="10 11">2.1.1.10</ecNumber>
    </submittedName>
</protein>
<dbReference type="CDD" id="cd00537">
    <property type="entry name" value="MTHFR"/>
    <property type="match status" value="1"/>
</dbReference>
<evidence type="ECO:0000256" key="8">
    <source>
        <dbReference type="PROSITE-ProRule" id="PRU00333"/>
    </source>
</evidence>
<dbReference type="SUPFAM" id="SSF51730">
    <property type="entry name" value="FAD-linked oxidoreductase"/>
    <property type="match status" value="1"/>
</dbReference>
<dbReference type="Gene3D" id="3.20.20.330">
    <property type="entry name" value="Homocysteine-binding-like domain"/>
    <property type="match status" value="1"/>
</dbReference>
<dbReference type="GO" id="GO:0032259">
    <property type="term" value="P:methylation"/>
    <property type="evidence" value="ECO:0007669"/>
    <property type="project" value="UniProtKB-KW"/>
</dbReference>
<dbReference type="GO" id="GO:0046872">
    <property type="term" value="F:metal ion binding"/>
    <property type="evidence" value="ECO:0007669"/>
    <property type="project" value="UniProtKB-KW"/>
</dbReference>
<dbReference type="EMBL" id="JALP01000127">
    <property type="protein sequence ID" value="THG90645.1"/>
    <property type="molecule type" value="Genomic_DNA"/>
</dbReference>
<keyword evidence="5 8" id="KW-0808">Transferase</keyword>
<dbReference type="Pfam" id="PF02574">
    <property type="entry name" value="S-methyl_trans"/>
    <property type="match status" value="1"/>
</dbReference>
<dbReference type="AlphaFoldDB" id="A0A094XK99"/>
<dbReference type="EMBL" id="ALPT02000001">
    <property type="protein sequence ID" value="KGA99170.1"/>
    <property type="molecule type" value="Genomic_DNA"/>
</dbReference>
<keyword evidence="8" id="KW-0479">Metal-binding</keyword>
<evidence type="ECO:0000313" key="11">
    <source>
        <dbReference type="EMBL" id="THG90645.1"/>
    </source>
</evidence>
<dbReference type="InterPro" id="IPR029041">
    <property type="entry name" value="FAD-linked_oxidoreductase-like"/>
</dbReference>
<comment type="pathway">
    <text evidence="2">One-carbon metabolism; tetrahydrofolate interconversion.</text>
</comment>
<feature type="binding site" evidence="8">
    <location>
        <position position="267"/>
    </location>
    <ligand>
        <name>Zn(2+)</name>
        <dbReference type="ChEBI" id="CHEBI:29105"/>
    </ligand>
</feature>
<dbReference type="InterPro" id="IPR003171">
    <property type="entry name" value="Mehydrof_redctse-like"/>
</dbReference>
<keyword evidence="4" id="KW-0285">Flavoprotein</keyword>
<dbReference type="Proteomes" id="UP000002754">
    <property type="component" value="Unassembled WGS sequence"/>
</dbReference>
<comment type="caution">
    <text evidence="10">The sequence shown here is derived from an EMBL/GenBank/DDBJ whole genome shotgun (WGS) entry which is preliminary data.</text>
</comment>
<feature type="domain" description="Hcy-binding" evidence="9">
    <location>
        <begin position="1"/>
        <end position="281"/>
    </location>
</feature>
<dbReference type="Pfam" id="PF02219">
    <property type="entry name" value="MTHFR"/>
    <property type="match status" value="1"/>
</dbReference>
<dbReference type="STRING" id="1218173.BALCAV_0200500"/>
<evidence type="ECO:0000256" key="6">
    <source>
        <dbReference type="ARBA" id="ARBA00022827"/>
    </source>
</evidence>